<dbReference type="PaxDb" id="44689-DDB0167510"/>
<sequence length="61" mass="6872">MLFKSLNQLFSSSSSSSSSNKIVQVSINSNELSNLFEMNNTVGTNKHYNNAVFTRPQMYSF</sequence>
<dbReference type="GeneID" id="8619756"/>
<gene>
    <name evidence="2" type="ORF">DDB_G0275135</name>
</gene>
<evidence type="ECO:0000313" key="3">
    <source>
        <dbReference type="Proteomes" id="UP000002195"/>
    </source>
</evidence>
<dbReference type="AlphaFoldDB" id="Q8T2Q9"/>
<dbReference type="dictyBase" id="DDB_G0275135"/>
<name>Q8T2Q9_DICDI</name>
<keyword evidence="3" id="KW-1185">Reference proteome</keyword>
<reference evidence="2 3" key="1">
    <citation type="journal article" date="2005" name="Nature">
        <title>The genome of the social amoeba Dictyostelium discoideum.</title>
        <authorList>
            <consortium name="The Dictyostelium discoideum Sequencing Consortium"/>
            <person name="Eichinger L."/>
            <person name="Pachebat J.A."/>
            <person name="Glockner G."/>
            <person name="Rajandream M.A."/>
            <person name="Sucgang R."/>
            <person name="Berriman M."/>
            <person name="Song J."/>
            <person name="Olsen R."/>
            <person name="Szafranski K."/>
            <person name="Xu Q."/>
            <person name="Tunggal B."/>
            <person name="Kummerfeld S."/>
            <person name="Madera M."/>
            <person name="Konfortov B.A."/>
            <person name="Rivero F."/>
            <person name="Bankier A.T."/>
            <person name="Lehmann R."/>
            <person name="Hamlin N."/>
            <person name="Davies R."/>
            <person name="Gaudet P."/>
            <person name="Fey P."/>
            <person name="Pilcher K."/>
            <person name="Chen G."/>
            <person name="Saunders D."/>
            <person name="Sodergren E."/>
            <person name="Davis P."/>
            <person name="Kerhornou A."/>
            <person name="Nie X."/>
            <person name="Hall N."/>
            <person name="Anjard C."/>
            <person name="Hemphill L."/>
            <person name="Bason N."/>
            <person name="Farbrother P."/>
            <person name="Desany B."/>
            <person name="Just E."/>
            <person name="Morio T."/>
            <person name="Rost R."/>
            <person name="Churcher C."/>
            <person name="Cooper J."/>
            <person name="Haydock S."/>
            <person name="van Driessche N."/>
            <person name="Cronin A."/>
            <person name="Goodhead I."/>
            <person name="Muzny D."/>
            <person name="Mourier T."/>
            <person name="Pain A."/>
            <person name="Lu M."/>
            <person name="Harper D."/>
            <person name="Lindsay R."/>
            <person name="Hauser H."/>
            <person name="James K."/>
            <person name="Quiles M."/>
            <person name="Madan Babu M."/>
            <person name="Saito T."/>
            <person name="Buchrieser C."/>
            <person name="Wardroper A."/>
            <person name="Felder M."/>
            <person name="Thangavelu M."/>
            <person name="Johnson D."/>
            <person name="Knights A."/>
            <person name="Loulseged H."/>
            <person name="Mungall K."/>
            <person name="Oliver K."/>
            <person name="Price C."/>
            <person name="Quail M.A."/>
            <person name="Urushihara H."/>
            <person name="Hernandez J."/>
            <person name="Rabbinowitsch E."/>
            <person name="Steffen D."/>
            <person name="Sanders M."/>
            <person name="Ma J."/>
            <person name="Kohara Y."/>
            <person name="Sharp S."/>
            <person name="Simmonds M."/>
            <person name="Spiegler S."/>
            <person name="Tivey A."/>
            <person name="Sugano S."/>
            <person name="White B."/>
            <person name="Walker D."/>
            <person name="Woodward J."/>
            <person name="Winckler T."/>
            <person name="Tanaka Y."/>
            <person name="Shaulsky G."/>
            <person name="Schleicher M."/>
            <person name="Weinstock G."/>
            <person name="Rosenthal A."/>
            <person name="Cox E.C."/>
            <person name="Chisholm R.L."/>
            <person name="Gibbs R."/>
            <person name="Loomis W.F."/>
            <person name="Platzer M."/>
            <person name="Kay R.R."/>
            <person name="Williams J."/>
            <person name="Dear P.H."/>
            <person name="Noegel A.A."/>
            <person name="Barrell B."/>
            <person name="Kuspa A."/>
        </authorList>
    </citation>
    <scope>NUCLEOTIDE SEQUENCE [LARGE SCALE GENOMIC DNA]</scope>
    <source>
        <strain evidence="2 3">AX4</strain>
    </source>
</reference>
<proteinExistence type="predicted"/>
<dbReference type="InParanoid" id="Q8T2Q9"/>
<dbReference type="RefSeq" id="XP_643716.1">
    <property type="nucleotide sequence ID" value="XM_638624.1"/>
</dbReference>
<organism evidence="2 3">
    <name type="scientific">Dictyostelium discoideum</name>
    <name type="common">Social amoeba</name>
    <dbReference type="NCBI Taxonomy" id="44689"/>
    <lineage>
        <taxon>Eukaryota</taxon>
        <taxon>Amoebozoa</taxon>
        <taxon>Evosea</taxon>
        <taxon>Eumycetozoa</taxon>
        <taxon>Dictyostelia</taxon>
        <taxon>Dictyosteliales</taxon>
        <taxon>Dictyosteliaceae</taxon>
        <taxon>Dictyostelium</taxon>
    </lineage>
</organism>
<dbReference type="EMBL" id="AAFI02000013">
    <property type="protein sequence ID" value="EAL69848.1"/>
    <property type="molecule type" value="Genomic_DNA"/>
</dbReference>
<accession>Q554J5</accession>
<evidence type="ECO:0000256" key="1">
    <source>
        <dbReference type="SAM" id="MobiDB-lite"/>
    </source>
</evidence>
<feature type="region of interest" description="Disordered" evidence="1">
    <location>
        <begin position="1"/>
        <end position="20"/>
    </location>
</feature>
<protein>
    <submittedName>
        <fullName evidence="2">Uncharacterized protein</fullName>
    </submittedName>
</protein>
<comment type="caution">
    <text evidence="2">The sequence shown here is derived from an EMBL/GenBank/DDBJ whole genome shotgun (WGS) entry which is preliminary data.</text>
</comment>
<dbReference type="HOGENOM" id="CLU_206792_0_0_1"/>
<dbReference type="KEGG" id="ddi:DDB_G0275135"/>
<accession>Q8T2Q9</accession>
<evidence type="ECO:0000313" key="2">
    <source>
        <dbReference type="EMBL" id="EAL69848.1"/>
    </source>
</evidence>
<dbReference type="Proteomes" id="UP000002195">
    <property type="component" value="Unassembled WGS sequence"/>
</dbReference>